<accession>A0A9K3D1N4</accession>
<evidence type="ECO:0000259" key="3">
    <source>
        <dbReference type="Pfam" id="PF00125"/>
    </source>
</evidence>
<gene>
    <name evidence="4" type="ORF">KIPB_008290</name>
</gene>
<dbReference type="GO" id="GO:0030527">
    <property type="term" value="F:structural constituent of chromatin"/>
    <property type="evidence" value="ECO:0007669"/>
    <property type="project" value="InterPro"/>
</dbReference>
<proteinExistence type="inferred from homology"/>
<dbReference type="GO" id="GO:0000786">
    <property type="term" value="C:nucleosome"/>
    <property type="evidence" value="ECO:0007669"/>
    <property type="project" value="InterPro"/>
</dbReference>
<evidence type="ECO:0000256" key="2">
    <source>
        <dbReference type="SAM" id="MobiDB-lite"/>
    </source>
</evidence>
<evidence type="ECO:0000313" key="4">
    <source>
        <dbReference type="EMBL" id="GIQ86436.1"/>
    </source>
</evidence>
<dbReference type="Gene3D" id="1.10.20.10">
    <property type="entry name" value="Histone, subunit A"/>
    <property type="match status" value="1"/>
</dbReference>
<keyword evidence="5" id="KW-1185">Reference proteome</keyword>
<feature type="domain" description="Core Histone H2A/H2B/H3" evidence="3">
    <location>
        <begin position="55"/>
        <end position="147"/>
    </location>
</feature>
<dbReference type="InterPro" id="IPR009072">
    <property type="entry name" value="Histone-fold"/>
</dbReference>
<dbReference type="PANTHER" id="PTHR45810:SF1">
    <property type="entry name" value="HISTONE H3-LIKE CENTROMERIC PROTEIN A"/>
    <property type="match status" value="1"/>
</dbReference>
<dbReference type="PRINTS" id="PR00622">
    <property type="entry name" value="HISTONEH3"/>
</dbReference>
<evidence type="ECO:0000313" key="5">
    <source>
        <dbReference type="Proteomes" id="UP000265618"/>
    </source>
</evidence>
<feature type="compositionally biased region" description="Basic and acidic residues" evidence="2">
    <location>
        <begin position="1"/>
        <end position="11"/>
    </location>
</feature>
<dbReference type="SUPFAM" id="SSF47113">
    <property type="entry name" value="Histone-fold"/>
    <property type="match status" value="1"/>
</dbReference>
<feature type="compositionally biased region" description="Low complexity" evidence="2">
    <location>
        <begin position="37"/>
        <end position="47"/>
    </location>
</feature>
<evidence type="ECO:0000256" key="1">
    <source>
        <dbReference type="ARBA" id="ARBA00010343"/>
    </source>
</evidence>
<dbReference type="CDD" id="cd22911">
    <property type="entry name" value="HFD_H3"/>
    <property type="match status" value="1"/>
</dbReference>
<sequence length="176" mass="20080">MARTKHTDDRRRPKGSFPAKKVVRRSLKSMPPQGQSAAVLAGKAGRAATRRRSRPGVKALREIRQQQSRTDLILPRTAFARLCRELSINYFIGDGYQPLRFSQAALNCLQEAAEAYLTKLFELSVLATYHGKRVTLMKKDVRLVLRIKEDEVYHTMVSTEARGSGFDYLYKDDVYD</sequence>
<dbReference type="OrthoDB" id="4025405at2759"/>
<dbReference type="SMART" id="SM00428">
    <property type="entry name" value="H3"/>
    <property type="match status" value="1"/>
</dbReference>
<dbReference type="InterPro" id="IPR007125">
    <property type="entry name" value="H2A/H2B/H3"/>
</dbReference>
<dbReference type="GO" id="GO:0003677">
    <property type="term" value="F:DNA binding"/>
    <property type="evidence" value="ECO:0007669"/>
    <property type="project" value="InterPro"/>
</dbReference>
<feature type="region of interest" description="Disordered" evidence="2">
    <location>
        <begin position="1"/>
        <end position="55"/>
    </location>
</feature>
<dbReference type="AlphaFoldDB" id="A0A9K3D1N4"/>
<reference evidence="4 5" key="1">
    <citation type="journal article" date="2018" name="PLoS ONE">
        <title>The draft genome of Kipferlia bialata reveals reductive genome evolution in fornicate parasites.</title>
        <authorList>
            <person name="Tanifuji G."/>
            <person name="Takabayashi S."/>
            <person name="Kume K."/>
            <person name="Takagi M."/>
            <person name="Nakayama T."/>
            <person name="Kamikawa R."/>
            <person name="Inagaki Y."/>
            <person name="Hashimoto T."/>
        </authorList>
    </citation>
    <scope>NUCLEOTIDE SEQUENCE [LARGE SCALE GENOMIC DNA]</scope>
    <source>
        <strain evidence="4">NY0173</strain>
    </source>
</reference>
<dbReference type="PANTHER" id="PTHR45810">
    <property type="entry name" value="HISTONE H3.2"/>
    <property type="match status" value="1"/>
</dbReference>
<name>A0A9K3D1N4_9EUKA</name>
<dbReference type="Pfam" id="PF00125">
    <property type="entry name" value="Histone"/>
    <property type="match status" value="1"/>
</dbReference>
<dbReference type="EMBL" id="BDIP01002529">
    <property type="protein sequence ID" value="GIQ86436.1"/>
    <property type="molecule type" value="Genomic_DNA"/>
</dbReference>
<comment type="caution">
    <text evidence="4">The sequence shown here is derived from an EMBL/GenBank/DDBJ whole genome shotgun (WGS) entry which is preliminary data.</text>
</comment>
<dbReference type="InterPro" id="IPR000164">
    <property type="entry name" value="Histone_H3/CENP-A"/>
</dbReference>
<dbReference type="GO" id="GO:0046982">
    <property type="term" value="F:protein heterodimerization activity"/>
    <property type="evidence" value="ECO:0007669"/>
    <property type="project" value="InterPro"/>
</dbReference>
<protein>
    <submittedName>
        <fullName evidence="4">Histone H3/CENP-A</fullName>
    </submittedName>
</protein>
<organism evidence="4 5">
    <name type="scientific">Kipferlia bialata</name>
    <dbReference type="NCBI Taxonomy" id="797122"/>
    <lineage>
        <taxon>Eukaryota</taxon>
        <taxon>Metamonada</taxon>
        <taxon>Carpediemonas-like organisms</taxon>
        <taxon>Kipferlia</taxon>
    </lineage>
</organism>
<dbReference type="Proteomes" id="UP000265618">
    <property type="component" value="Unassembled WGS sequence"/>
</dbReference>
<comment type="similarity">
    <text evidence="1">Belongs to the histone H3 family.</text>
</comment>